<evidence type="ECO:0000313" key="3">
    <source>
        <dbReference type="Proteomes" id="UP000287651"/>
    </source>
</evidence>
<dbReference type="AlphaFoldDB" id="A0A426XIF6"/>
<dbReference type="EMBL" id="AMZH03020327">
    <property type="protein sequence ID" value="RRT39267.1"/>
    <property type="molecule type" value="Genomic_DNA"/>
</dbReference>
<name>A0A426XIF6_ENSVE</name>
<gene>
    <name evidence="2" type="ORF">B296_00054374</name>
</gene>
<accession>A0A426XIF6</accession>
<feature type="compositionally biased region" description="Basic and acidic residues" evidence="1">
    <location>
        <begin position="23"/>
        <end position="36"/>
    </location>
</feature>
<evidence type="ECO:0000313" key="2">
    <source>
        <dbReference type="EMBL" id="RRT39267.1"/>
    </source>
</evidence>
<evidence type="ECO:0000256" key="1">
    <source>
        <dbReference type="SAM" id="MobiDB-lite"/>
    </source>
</evidence>
<feature type="compositionally biased region" description="Polar residues" evidence="1">
    <location>
        <begin position="37"/>
        <end position="51"/>
    </location>
</feature>
<organism evidence="2 3">
    <name type="scientific">Ensete ventricosum</name>
    <name type="common">Abyssinian banana</name>
    <name type="synonym">Musa ensete</name>
    <dbReference type="NCBI Taxonomy" id="4639"/>
    <lineage>
        <taxon>Eukaryota</taxon>
        <taxon>Viridiplantae</taxon>
        <taxon>Streptophyta</taxon>
        <taxon>Embryophyta</taxon>
        <taxon>Tracheophyta</taxon>
        <taxon>Spermatophyta</taxon>
        <taxon>Magnoliopsida</taxon>
        <taxon>Liliopsida</taxon>
        <taxon>Zingiberales</taxon>
        <taxon>Musaceae</taxon>
        <taxon>Ensete</taxon>
    </lineage>
</organism>
<proteinExistence type="predicted"/>
<protein>
    <submittedName>
        <fullName evidence="2">Uncharacterized protein</fullName>
    </submittedName>
</protein>
<comment type="caution">
    <text evidence="2">The sequence shown here is derived from an EMBL/GenBank/DDBJ whole genome shotgun (WGS) entry which is preliminary data.</text>
</comment>
<reference evidence="2 3" key="1">
    <citation type="journal article" date="2014" name="Agronomy (Basel)">
        <title>A Draft Genome Sequence for Ensete ventricosum, the Drought-Tolerant Tree Against Hunger.</title>
        <authorList>
            <person name="Harrison J."/>
            <person name="Moore K.A."/>
            <person name="Paszkiewicz K."/>
            <person name="Jones T."/>
            <person name="Grant M."/>
            <person name="Ambacheew D."/>
            <person name="Muzemil S."/>
            <person name="Studholme D.J."/>
        </authorList>
    </citation>
    <scope>NUCLEOTIDE SEQUENCE [LARGE SCALE GENOMIC DNA]</scope>
</reference>
<sequence length="73" mass="8526">MEDLRSVKIHHGRGARPNALETRVLKKPDLHKEKSATTEMLGQMHSRSMSQENLTHMKRNLPQQRHMVNTQDK</sequence>
<feature type="region of interest" description="Disordered" evidence="1">
    <location>
        <begin position="1"/>
        <end position="51"/>
    </location>
</feature>
<dbReference type="Proteomes" id="UP000287651">
    <property type="component" value="Unassembled WGS sequence"/>
</dbReference>